<keyword evidence="3" id="KW-1185">Reference proteome</keyword>
<evidence type="ECO:0000313" key="2">
    <source>
        <dbReference type="EMBL" id="QIG80658.1"/>
    </source>
</evidence>
<protein>
    <submittedName>
        <fullName evidence="2">DUF4129 domain-containing protein</fullName>
    </submittedName>
</protein>
<accession>A0A6G6Y7G9</accession>
<proteinExistence type="predicted"/>
<feature type="transmembrane region" description="Helical" evidence="1">
    <location>
        <begin position="80"/>
        <end position="101"/>
    </location>
</feature>
<keyword evidence="1" id="KW-1133">Transmembrane helix</keyword>
<organism evidence="2 3">
    <name type="scientific">Stakelama tenebrarum</name>
    <dbReference type="NCBI Taxonomy" id="2711215"/>
    <lineage>
        <taxon>Bacteria</taxon>
        <taxon>Pseudomonadati</taxon>
        <taxon>Pseudomonadota</taxon>
        <taxon>Alphaproteobacteria</taxon>
        <taxon>Sphingomonadales</taxon>
        <taxon>Sphingomonadaceae</taxon>
        <taxon>Stakelama</taxon>
    </lineage>
</organism>
<reference evidence="2 3" key="1">
    <citation type="submission" date="2020-02" db="EMBL/GenBank/DDBJ databases">
        <authorList>
            <person name="Zheng R.K."/>
            <person name="Sun C.M."/>
        </authorList>
    </citation>
    <scope>NUCLEOTIDE SEQUENCE [LARGE SCALE GENOMIC DNA]</scope>
    <source>
        <strain evidence="3">zrk23</strain>
    </source>
</reference>
<dbReference type="KEGG" id="spzr:G5C33_13300"/>
<evidence type="ECO:0000313" key="3">
    <source>
        <dbReference type="Proteomes" id="UP000501568"/>
    </source>
</evidence>
<sequence>MTVGNAQQAAVSSDAQFDAAYRALRGDPTTQFDLTPAPPPPEPPQWLHDLGEWVIDVFRPVARFLGWITSMMPDWPFARILLWTLIVVALAALIWFVVRWVRGRGWRRKGHDTADAADPEEGWVPEAAPARAWLEEADALAARGDFGEAVHHLLRRSIEDIERRRPRLVRPALTSRDLAATDEIPARARELFSGIVATVERSLFGERPVTETEWTATRAAYSDFALTKSWRA</sequence>
<dbReference type="EMBL" id="CP049109">
    <property type="protein sequence ID" value="QIG80658.1"/>
    <property type="molecule type" value="Genomic_DNA"/>
</dbReference>
<name>A0A6G6Y7G9_9SPHN</name>
<gene>
    <name evidence="2" type="ORF">G5C33_13300</name>
</gene>
<evidence type="ECO:0000256" key="1">
    <source>
        <dbReference type="SAM" id="Phobius"/>
    </source>
</evidence>
<dbReference type="AlphaFoldDB" id="A0A6G6Y7G9"/>
<keyword evidence="1" id="KW-0812">Transmembrane</keyword>
<dbReference type="RefSeq" id="WP_165327666.1">
    <property type="nucleotide sequence ID" value="NZ_CP049109.1"/>
</dbReference>
<keyword evidence="1" id="KW-0472">Membrane</keyword>
<dbReference type="Proteomes" id="UP000501568">
    <property type="component" value="Chromosome"/>
</dbReference>